<feature type="domain" description="RING-type" evidence="10">
    <location>
        <begin position="68"/>
        <end position="112"/>
    </location>
</feature>
<dbReference type="AlphaFoldDB" id="S8E9I3"/>
<feature type="non-terminal residue" evidence="12">
    <location>
        <position position="150"/>
    </location>
</feature>
<evidence type="ECO:0000256" key="4">
    <source>
        <dbReference type="ARBA" id="ARBA00022723"/>
    </source>
</evidence>
<keyword evidence="8" id="KW-0862">Zinc</keyword>
<dbReference type="OrthoDB" id="10009520at2759"/>
<comment type="caution">
    <text evidence="12">The sequence shown here is derived from an EMBL/GenBank/DDBJ whole genome shotgun (WGS) entry which is preliminary data.</text>
</comment>
<evidence type="ECO:0000259" key="10">
    <source>
        <dbReference type="PROSITE" id="PS50089"/>
    </source>
</evidence>
<evidence type="ECO:0000256" key="8">
    <source>
        <dbReference type="ARBA" id="ARBA00022833"/>
    </source>
</evidence>
<keyword evidence="7" id="KW-0833">Ubl conjugation pathway</keyword>
<dbReference type="EMBL" id="AUSU01002267">
    <property type="protein sequence ID" value="EPS69152.1"/>
    <property type="molecule type" value="Genomic_DNA"/>
</dbReference>
<dbReference type="GO" id="GO:0004842">
    <property type="term" value="F:ubiquitin-protein transferase activity"/>
    <property type="evidence" value="ECO:0007669"/>
    <property type="project" value="InterPro"/>
</dbReference>
<dbReference type="PROSITE" id="PS50089">
    <property type="entry name" value="ZF_RING_2"/>
    <property type="match status" value="1"/>
</dbReference>
<evidence type="ECO:0000313" key="13">
    <source>
        <dbReference type="Proteomes" id="UP000015453"/>
    </source>
</evidence>
<dbReference type="Pfam" id="PF00097">
    <property type="entry name" value="zf-C3HC4"/>
    <property type="match status" value="1"/>
</dbReference>
<evidence type="ECO:0000256" key="3">
    <source>
        <dbReference type="ARBA" id="ARBA00022679"/>
    </source>
</evidence>
<evidence type="ECO:0000256" key="7">
    <source>
        <dbReference type="ARBA" id="ARBA00022786"/>
    </source>
</evidence>
<evidence type="ECO:0000256" key="1">
    <source>
        <dbReference type="ARBA" id="ARBA00003976"/>
    </source>
</evidence>
<accession>S8E9I3</accession>
<comment type="similarity">
    <text evidence="2">Belongs to the RBR family. Ariadne subfamily.</text>
</comment>
<dbReference type="Proteomes" id="UP000015453">
    <property type="component" value="Unassembled WGS sequence"/>
</dbReference>
<evidence type="ECO:0000256" key="5">
    <source>
        <dbReference type="ARBA" id="ARBA00022737"/>
    </source>
</evidence>
<keyword evidence="5" id="KW-0677">Repeat</keyword>
<keyword evidence="3" id="KW-0808">Transferase</keyword>
<gene>
    <name evidence="12" type="ORF">M569_05615</name>
</gene>
<feature type="non-terminal residue" evidence="12">
    <location>
        <position position="1"/>
    </location>
</feature>
<keyword evidence="6 9" id="KW-0863">Zinc-finger</keyword>
<dbReference type="GO" id="GO:0008270">
    <property type="term" value="F:zinc ion binding"/>
    <property type="evidence" value="ECO:0007669"/>
    <property type="project" value="UniProtKB-KW"/>
</dbReference>
<evidence type="ECO:0000313" key="12">
    <source>
        <dbReference type="EMBL" id="EPS69152.1"/>
    </source>
</evidence>
<dbReference type="PROSITE" id="PS51873">
    <property type="entry name" value="TRIAD"/>
    <property type="match status" value="1"/>
</dbReference>
<comment type="function">
    <text evidence="1">Might act as an E3 ubiquitin-protein ligase, or as part of E3 complex, which accepts ubiquitin from specific E2 ubiquitin-conjugating enzymes and then transfers it to substrates.</text>
</comment>
<proteinExistence type="inferred from homology"/>
<evidence type="ECO:0000259" key="11">
    <source>
        <dbReference type="PROSITE" id="PS51873"/>
    </source>
</evidence>
<evidence type="ECO:0000256" key="9">
    <source>
        <dbReference type="PROSITE-ProRule" id="PRU00175"/>
    </source>
</evidence>
<feature type="domain" description="RING-type" evidence="11">
    <location>
        <begin position="64"/>
        <end position="150"/>
    </location>
</feature>
<dbReference type="InterPro" id="IPR001841">
    <property type="entry name" value="Znf_RING"/>
</dbReference>
<sequence>SDDDDVIFESPLVEALRQRILEQLNDMEAAFSLKLAPSAALQKALLLARVAVGIISTPAEGDESVQMCTICGHEKLASMMLTIKCSHRFCSHCMKTYVETKLQSSQLPIRCPQSVSGCRHFVSASECKAFLTVASYGSLEKALAEPKLIC</sequence>
<organism evidence="12 13">
    <name type="scientific">Genlisea aurea</name>
    <dbReference type="NCBI Taxonomy" id="192259"/>
    <lineage>
        <taxon>Eukaryota</taxon>
        <taxon>Viridiplantae</taxon>
        <taxon>Streptophyta</taxon>
        <taxon>Embryophyta</taxon>
        <taxon>Tracheophyta</taxon>
        <taxon>Spermatophyta</taxon>
        <taxon>Magnoliopsida</taxon>
        <taxon>eudicotyledons</taxon>
        <taxon>Gunneridae</taxon>
        <taxon>Pentapetalae</taxon>
        <taxon>asterids</taxon>
        <taxon>lamiids</taxon>
        <taxon>Lamiales</taxon>
        <taxon>Lentibulariaceae</taxon>
        <taxon>Genlisea</taxon>
    </lineage>
</organism>
<keyword evidence="4" id="KW-0479">Metal-binding</keyword>
<keyword evidence="13" id="KW-1185">Reference proteome</keyword>
<reference evidence="12 13" key="1">
    <citation type="journal article" date="2013" name="BMC Genomics">
        <title>The miniature genome of a carnivorous plant Genlisea aurea contains a low number of genes and short non-coding sequences.</title>
        <authorList>
            <person name="Leushkin E.V."/>
            <person name="Sutormin R.A."/>
            <person name="Nabieva E.R."/>
            <person name="Penin A.A."/>
            <person name="Kondrashov A.S."/>
            <person name="Logacheva M.D."/>
        </authorList>
    </citation>
    <scope>NUCLEOTIDE SEQUENCE [LARGE SCALE GENOMIC DNA]</scope>
</reference>
<dbReference type="InterPro" id="IPR013083">
    <property type="entry name" value="Znf_RING/FYVE/PHD"/>
</dbReference>
<evidence type="ECO:0000256" key="2">
    <source>
        <dbReference type="ARBA" id="ARBA00005884"/>
    </source>
</evidence>
<evidence type="ECO:0008006" key="14">
    <source>
        <dbReference type="Google" id="ProtNLM"/>
    </source>
</evidence>
<dbReference type="InterPro" id="IPR044066">
    <property type="entry name" value="TRIAD_supradom"/>
</dbReference>
<name>S8E9I3_9LAMI</name>
<dbReference type="PANTHER" id="PTHR11685">
    <property type="entry name" value="RBR FAMILY RING FINGER AND IBR DOMAIN-CONTAINING"/>
    <property type="match status" value="1"/>
</dbReference>
<dbReference type="GO" id="GO:0016567">
    <property type="term" value="P:protein ubiquitination"/>
    <property type="evidence" value="ECO:0007669"/>
    <property type="project" value="InterPro"/>
</dbReference>
<dbReference type="InterPro" id="IPR031127">
    <property type="entry name" value="E3_UB_ligase_RBR"/>
</dbReference>
<dbReference type="InterPro" id="IPR017907">
    <property type="entry name" value="Znf_RING_CS"/>
</dbReference>
<dbReference type="SUPFAM" id="SSF57850">
    <property type="entry name" value="RING/U-box"/>
    <property type="match status" value="1"/>
</dbReference>
<evidence type="ECO:0000256" key="6">
    <source>
        <dbReference type="ARBA" id="ARBA00022771"/>
    </source>
</evidence>
<dbReference type="PROSITE" id="PS00518">
    <property type="entry name" value="ZF_RING_1"/>
    <property type="match status" value="1"/>
</dbReference>
<dbReference type="InterPro" id="IPR018957">
    <property type="entry name" value="Znf_C3HC4_RING-type"/>
</dbReference>
<dbReference type="Gene3D" id="3.30.40.10">
    <property type="entry name" value="Zinc/RING finger domain, C3HC4 (zinc finger)"/>
    <property type="match status" value="1"/>
</dbReference>
<protein>
    <recommendedName>
        <fullName evidence="14">RING-type domain-containing protein</fullName>
    </recommendedName>
</protein>